<name>A0A6F9DLM7_9ASCI</name>
<reference evidence="2" key="1">
    <citation type="submission" date="2020-04" db="EMBL/GenBank/DDBJ databases">
        <authorList>
            <person name="Neveu A P."/>
        </authorList>
    </citation>
    <scope>NUCLEOTIDE SEQUENCE</scope>
    <source>
        <tissue evidence="2">Whole embryo</tissue>
    </source>
</reference>
<gene>
    <name evidence="2" type="primary">Mpg-003</name>
</gene>
<accession>A0A6F9DLM7</accession>
<evidence type="ECO:0000313" key="2">
    <source>
        <dbReference type="EMBL" id="CAB3263930.1"/>
    </source>
</evidence>
<dbReference type="AlphaFoldDB" id="A0A6F9DLM7"/>
<keyword evidence="1" id="KW-0175">Coiled coil</keyword>
<organism evidence="2">
    <name type="scientific">Phallusia mammillata</name>
    <dbReference type="NCBI Taxonomy" id="59560"/>
    <lineage>
        <taxon>Eukaryota</taxon>
        <taxon>Metazoa</taxon>
        <taxon>Chordata</taxon>
        <taxon>Tunicata</taxon>
        <taxon>Ascidiacea</taxon>
        <taxon>Phlebobranchia</taxon>
        <taxon>Ascidiidae</taxon>
        <taxon>Phallusia</taxon>
    </lineage>
</organism>
<dbReference type="EMBL" id="LR788068">
    <property type="protein sequence ID" value="CAB3263930.1"/>
    <property type="molecule type" value="mRNA"/>
</dbReference>
<sequence>MLFKTAMDFNHGAEIEICDIVSEKQKSFLKRLQPHKDQLEMQTAAVGNVCQKAHDEYVDRWKNLQQLERTITSEMEQLWNQQSEYNANRDELKKAVEELKEKIAKLNEQLKSQQAKQMNMKDEIQQINNALIDLARTLIAENPREKFMDQLLTNITKIKWSDCIDQSNESIKGVVFQSSQHHKKFQFNPHQQSAKTICTEIWELMTEGDNFLK</sequence>
<protein>
    <submittedName>
        <fullName evidence="2">Adenine DNA glycosylase-like</fullName>
    </submittedName>
</protein>
<dbReference type="InterPro" id="IPR024042">
    <property type="entry name" value="TM1646-like_dom_sf"/>
</dbReference>
<evidence type="ECO:0000256" key="1">
    <source>
        <dbReference type="SAM" id="Coils"/>
    </source>
</evidence>
<proteinExistence type="evidence at transcript level"/>
<dbReference type="Gene3D" id="3.30.160.570">
    <property type="entry name" value="Ncd80 complex, Spc24 subunit"/>
    <property type="match status" value="1"/>
</dbReference>
<feature type="coiled-coil region" evidence="1">
    <location>
        <begin position="64"/>
        <end position="130"/>
    </location>
</feature>
<dbReference type="SUPFAM" id="SSF158397">
    <property type="entry name" value="TM1646-like"/>
    <property type="match status" value="1"/>
</dbReference>